<dbReference type="Pfam" id="PF20008">
    <property type="entry name" value="DUF6429"/>
    <property type="match status" value="1"/>
</dbReference>
<evidence type="ECO:0000259" key="1">
    <source>
        <dbReference type="Pfam" id="PF20008"/>
    </source>
</evidence>
<dbReference type="EMBL" id="QTUJ01000001">
    <property type="protein sequence ID" value="REF73470.1"/>
    <property type="molecule type" value="Genomic_DNA"/>
</dbReference>
<protein>
    <recommendedName>
        <fullName evidence="1">DUF6429 domain-containing protein</fullName>
    </recommendedName>
</protein>
<comment type="caution">
    <text evidence="2">The sequence shown here is derived from an EMBL/GenBank/DDBJ whole genome shotgun (WGS) entry which is preliminary data.</text>
</comment>
<sequence length="89" mass="10392">MEIDEDRIDEAVLALLYLTLDRNGRAWKGHDWGAMNRLYEKGFIGDPVNKAKSVWLTDEGIARSEKLFREMFGKEEDRRSVDDESRISE</sequence>
<dbReference type="AlphaFoldDB" id="A0A3D9XSQ3"/>
<feature type="domain" description="DUF6429" evidence="1">
    <location>
        <begin position="4"/>
        <end position="74"/>
    </location>
</feature>
<evidence type="ECO:0000313" key="3">
    <source>
        <dbReference type="Proteomes" id="UP000256941"/>
    </source>
</evidence>
<name>A0A3D9XSQ3_PARVE</name>
<organism evidence="2 3">
    <name type="scientific">Paracoccus versutus</name>
    <name type="common">Thiobacillus versutus</name>
    <dbReference type="NCBI Taxonomy" id="34007"/>
    <lineage>
        <taxon>Bacteria</taxon>
        <taxon>Pseudomonadati</taxon>
        <taxon>Pseudomonadota</taxon>
        <taxon>Alphaproteobacteria</taxon>
        <taxon>Rhodobacterales</taxon>
        <taxon>Paracoccaceae</taxon>
        <taxon>Paracoccus</taxon>
    </lineage>
</organism>
<dbReference type="Proteomes" id="UP000256941">
    <property type="component" value="Unassembled WGS sequence"/>
</dbReference>
<accession>A0A3D9XSQ3</accession>
<reference evidence="2 3" key="1">
    <citation type="submission" date="2018-08" db="EMBL/GenBank/DDBJ databases">
        <title>Genomic Encyclopedia of Archaeal and Bacterial Type Strains, Phase II (KMG-II): from individual species to whole genera.</title>
        <authorList>
            <person name="Goeker M."/>
        </authorList>
    </citation>
    <scope>NUCLEOTIDE SEQUENCE [LARGE SCALE GENOMIC DNA]</scope>
    <source>
        <strain evidence="2 3">DSM 17099</strain>
    </source>
</reference>
<proteinExistence type="predicted"/>
<gene>
    <name evidence="2" type="ORF">BDD41_2030</name>
</gene>
<dbReference type="InterPro" id="IPR045489">
    <property type="entry name" value="DUF6429"/>
</dbReference>
<evidence type="ECO:0000313" key="2">
    <source>
        <dbReference type="EMBL" id="REF73470.1"/>
    </source>
</evidence>
<dbReference type="RefSeq" id="WP_116221542.1">
    <property type="nucleotide sequence ID" value="NZ_CP038196.1"/>
</dbReference>